<evidence type="ECO:0000256" key="1">
    <source>
        <dbReference type="SAM" id="Phobius"/>
    </source>
</evidence>
<keyword evidence="1" id="KW-1133">Transmembrane helix</keyword>
<reference evidence="4" key="2">
    <citation type="submission" date="2015-01" db="EMBL/GenBank/DDBJ databases">
        <authorList>
            <person name="Manzoor Shahid"/>
            <person name="Zubair Saima"/>
        </authorList>
    </citation>
    <scope>NUCLEOTIDE SEQUENCE [LARGE SCALE GENOMIC DNA]</scope>
    <source>
        <strain evidence="4">V1</strain>
    </source>
</reference>
<dbReference type="RefSeq" id="WP_024753425.1">
    <property type="nucleotide sequence ID" value="NZ_CDNC01000034.1"/>
</dbReference>
<organism evidence="2 4">
    <name type="scientific">Treponema phagedenis</name>
    <dbReference type="NCBI Taxonomy" id="162"/>
    <lineage>
        <taxon>Bacteria</taxon>
        <taxon>Pseudomonadati</taxon>
        <taxon>Spirochaetota</taxon>
        <taxon>Spirochaetia</taxon>
        <taxon>Spirochaetales</taxon>
        <taxon>Treponemataceae</taxon>
        <taxon>Treponema</taxon>
    </lineage>
</organism>
<sequence length="132" mass="14288">MLPFYFLSVVTNLVMGFILVVIDKQKENSYKSFFNDSTFLLISTILASISGVFKLLDPIAGGLPILGDFFPALTGIAGALVFLNRYFKSLPQQQSLPSAIEFLDTPAVSSIIGIACLTVGILHMLFAQAPLL</sequence>
<dbReference type="GeneID" id="57752899"/>
<dbReference type="EMBL" id="CP042817">
    <property type="protein sequence ID" value="QEJ98027.1"/>
    <property type="molecule type" value="Genomic_DNA"/>
</dbReference>
<reference evidence="3 5" key="3">
    <citation type="submission" date="2019-08" db="EMBL/GenBank/DDBJ databases">
        <authorList>
            <person name="Kuhnert P."/>
        </authorList>
    </citation>
    <scope>NUCLEOTIDE SEQUENCE [LARGE SCALE GENOMIC DNA]</scope>
    <source>
        <strain evidence="3 5">B36.5</strain>
    </source>
</reference>
<dbReference type="AlphaFoldDB" id="A0A0B7H132"/>
<dbReference type="Proteomes" id="UP000323594">
    <property type="component" value="Chromosome"/>
</dbReference>
<dbReference type="Proteomes" id="UP000042527">
    <property type="component" value="Unassembled WGS sequence"/>
</dbReference>
<evidence type="ECO:0000313" key="2">
    <source>
        <dbReference type="EMBL" id="CEM62651.1"/>
    </source>
</evidence>
<name>A0A0B7H132_TREPH</name>
<evidence type="ECO:0000313" key="4">
    <source>
        <dbReference type="Proteomes" id="UP000042527"/>
    </source>
</evidence>
<proteinExistence type="predicted"/>
<evidence type="ECO:0000313" key="3">
    <source>
        <dbReference type="EMBL" id="QEJ98027.1"/>
    </source>
</evidence>
<protein>
    <submittedName>
        <fullName evidence="2">Uncharacterized protein</fullName>
    </submittedName>
</protein>
<keyword evidence="1" id="KW-0472">Membrane</keyword>
<feature type="transmembrane region" description="Helical" evidence="1">
    <location>
        <begin position="34"/>
        <end position="53"/>
    </location>
</feature>
<evidence type="ECO:0000313" key="5">
    <source>
        <dbReference type="Proteomes" id="UP000323594"/>
    </source>
</evidence>
<reference evidence="2" key="1">
    <citation type="submission" date="2015-01" db="EMBL/GenBank/DDBJ databases">
        <authorList>
            <person name="Xiang T."/>
            <person name="Song Y."/>
            <person name="Huang L."/>
            <person name="Wang B."/>
            <person name="Wu P."/>
        </authorList>
    </citation>
    <scope>NUCLEOTIDE SEQUENCE [LARGE SCALE GENOMIC DNA]</scope>
    <source>
        <strain evidence="2">V1</strain>
    </source>
</reference>
<feature type="transmembrane region" description="Helical" evidence="1">
    <location>
        <begin position="6"/>
        <end position="22"/>
    </location>
</feature>
<keyword evidence="1" id="KW-0812">Transmembrane</keyword>
<feature type="transmembrane region" description="Helical" evidence="1">
    <location>
        <begin position="65"/>
        <end position="87"/>
    </location>
</feature>
<gene>
    <name evidence="3" type="ORF">FUT82_08475</name>
    <name evidence="2" type="ORF">TPHV1_40154</name>
</gene>
<dbReference type="OrthoDB" id="360449at2"/>
<accession>A0A0B7H132</accession>
<dbReference type="EMBL" id="CDNC01000034">
    <property type="protein sequence ID" value="CEM62651.1"/>
    <property type="molecule type" value="Genomic_DNA"/>
</dbReference>
<keyword evidence="4" id="KW-1185">Reference proteome</keyword>
<feature type="transmembrane region" description="Helical" evidence="1">
    <location>
        <begin position="107"/>
        <end position="126"/>
    </location>
</feature>